<dbReference type="AlphaFoldDB" id="A0A166H532"/>
<protein>
    <submittedName>
        <fullName evidence="1">Uncharacterized protein</fullName>
    </submittedName>
</protein>
<sequence length="76" mass="9190">MRQSFHRQLSSEFCVDIDISSRQRQHTREHRLPCNRVSRIRMQIQVIRRQLQAQRDRTGWNSFDVDEVYACRIASS</sequence>
<dbReference type="EMBL" id="KV417572">
    <property type="protein sequence ID" value="KZP18491.1"/>
    <property type="molecule type" value="Genomic_DNA"/>
</dbReference>
<evidence type="ECO:0000313" key="3">
    <source>
        <dbReference type="Proteomes" id="UP000076532"/>
    </source>
</evidence>
<gene>
    <name evidence="1" type="ORF">FIBSPDRAFT_863740</name>
    <name evidence="2" type="ORF">FIBSPDRAFT_863742</name>
</gene>
<accession>A0A166H532</accession>
<organism evidence="1 3">
    <name type="scientific">Athelia psychrophila</name>
    <dbReference type="NCBI Taxonomy" id="1759441"/>
    <lineage>
        <taxon>Eukaryota</taxon>
        <taxon>Fungi</taxon>
        <taxon>Dikarya</taxon>
        <taxon>Basidiomycota</taxon>
        <taxon>Agaricomycotina</taxon>
        <taxon>Agaricomycetes</taxon>
        <taxon>Agaricomycetidae</taxon>
        <taxon>Atheliales</taxon>
        <taxon>Atheliaceae</taxon>
        <taxon>Athelia</taxon>
    </lineage>
</organism>
<reference evidence="1 3" key="1">
    <citation type="journal article" date="2016" name="Mol. Biol. Evol.">
        <title>Comparative Genomics of Early-Diverging Mushroom-Forming Fungi Provides Insights into the Origins of Lignocellulose Decay Capabilities.</title>
        <authorList>
            <person name="Nagy L.G."/>
            <person name="Riley R."/>
            <person name="Tritt A."/>
            <person name="Adam C."/>
            <person name="Daum C."/>
            <person name="Floudas D."/>
            <person name="Sun H."/>
            <person name="Yadav J.S."/>
            <person name="Pangilinan J."/>
            <person name="Larsson K.H."/>
            <person name="Matsuura K."/>
            <person name="Barry K."/>
            <person name="Labutti K."/>
            <person name="Kuo R."/>
            <person name="Ohm R.A."/>
            <person name="Bhattacharya S.S."/>
            <person name="Shirouzu T."/>
            <person name="Yoshinaga Y."/>
            <person name="Martin F.M."/>
            <person name="Grigoriev I.V."/>
            <person name="Hibbett D.S."/>
        </authorList>
    </citation>
    <scope>NUCLEOTIDE SEQUENCE [LARGE SCALE GENOMIC DNA]</scope>
    <source>
        <strain evidence="1 3">CBS 109695</strain>
    </source>
</reference>
<proteinExistence type="predicted"/>
<name>A0A166H532_9AGAM</name>
<dbReference type="Proteomes" id="UP000076532">
    <property type="component" value="Unassembled WGS sequence"/>
</dbReference>
<dbReference type="EMBL" id="KV417572">
    <property type="protein sequence ID" value="KZP18488.1"/>
    <property type="molecule type" value="Genomic_DNA"/>
</dbReference>
<keyword evidence="3" id="KW-1185">Reference proteome</keyword>
<evidence type="ECO:0000313" key="2">
    <source>
        <dbReference type="EMBL" id="KZP18491.1"/>
    </source>
</evidence>
<evidence type="ECO:0000313" key="1">
    <source>
        <dbReference type="EMBL" id="KZP18488.1"/>
    </source>
</evidence>